<comment type="caution">
    <text evidence="1">The sequence shown here is derived from an EMBL/GenBank/DDBJ whole genome shotgun (WGS) entry which is preliminary data.</text>
</comment>
<reference evidence="1 2" key="1">
    <citation type="journal article" date="2024" name="G3 (Bethesda)">
        <title>Genome assembly of Hibiscus sabdariffa L. provides insights into metabolisms of medicinal natural products.</title>
        <authorList>
            <person name="Kim T."/>
        </authorList>
    </citation>
    <scope>NUCLEOTIDE SEQUENCE [LARGE SCALE GENOMIC DNA]</scope>
    <source>
        <strain evidence="1">TK-2024</strain>
        <tissue evidence="1">Old leaves</tissue>
    </source>
</reference>
<gene>
    <name evidence="1" type="ORF">V6N12_016129</name>
</gene>
<keyword evidence="2" id="KW-1185">Reference proteome</keyword>
<evidence type="ECO:0000313" key="2">
    <source>
        <dbReference type="Proteomes" id="UP001472677"/>
    </source>
</evidence>
<sequence>MERKWETMRQSERRYGISDYKGKKGEISPVDSTIFYQERGSLVWRGEEASNSRRGSHKVVNHLKKLCLASETWRTMPKWEST</sequence>
<evidence type="ECO:0000313" key="1">
    <source>
        <dbReference type="EMBL" id="KAK8515823.1"/>
    </source>
</evidence>
<dbReference type="Proteomes" id="UP001472677">
    <property type="component" value="Unassembled WGS sequence"/>
</dbReference>
<organism evidence="1 2">
    <name type="scientific">Hibiscus sabdariffa</name>
    <name type="common">roselle</name>
    <dbReference type="NCBI Taxonomy" id="183260"/>
    <lineage>
        <taxon>Eukaryota</taxon>
        <taxon>Viridiplantae</taxon>
        <taxon>Streptophyta</taxon>
        <taxon>Embryophyta</taxon>
        <taxon>Tracheophyta</taxon>
        <taxon>Spermatophyta</taxon>
        <taxon>Magnoliopsida</taxon>
        <taxon>eudicotyledons</taxon>
        <taxon>Gunneridae</taxon>
        <taxon>Pentapetalae</taxon>
        <taxon>rosids</taxon>
        <taxon>malvids</taxon>
        <taxon>Malvales</taxon>
        <taxon>Malvaceae</taxon>
        <taxon>Malvoideae</taxon>
        <taxon>Hibiscus</taxon>
    </lineage>
</organism>
<protein>
    <submittedName>
        <fullName evidence="1">Uncharacterized protein</fullName>
    </submittedName>
</protein>
<proteinExistence type="predicted"/>
<name>A0ABR2C8T0_9ROSI</name>
<accession>A0ABR2C8T0</accession>
<dbReference type="EMBL" id="JBBPBM010000062">
    <property type="protein sequence ID" value="KAK8515823.1"/>
    <property type="molecule type" value="Genomic_DNA"/>
</dbReference>